<dbReference type="Pfam" id="PF21365">
    <property type="entry name" value="Glyco_hydro_31_3rd"/>
    <property type="match status" value="1"/>
</dbReference>
<dbReference type="AlphaFoldDB" id="T1IZR3"/>
<keyword evidence="5" id="KW-0325">Glycoprotein</keyword>
<dbReference type="InterPro" id="IPR033403">
    <property type="entry name" value="DUF5110"/>
</dbReference>
<evidence type="ECO:0000256" key="3">
    <source>
        <dbReference type="ARBA" id="ARBA00023136"/>
    </source>
</evidence>
<dbReference type="Pfam" id="PF17137">
    <property type="entry name" value="DUF5110"/>
    <property type="match status" value="1"/>
</dbReference>
<keyword evidence="11" id="KW-1185">Reference proteome</keyword>
<dbReference type="PANTHER" id="PTHR22762:SF133">
    <property type="entry name" value="P-TYPE DOMAIN-CONTAINING PROTEIN"/>
    <property type="match status" value="1"/>
</dbReference>
<dbReference type="Gene3D" id="4.10.110.10">
    <property type="entry name" value="Spasmolytic Protein, domain 1"/>
    <property type="match status" value="1"/>
</dbReference>
<evidence type="ECO:0000256" key="7">
    <source>
        <dbReference type="RuleBase" id="RU361185"/>
    </source>
</evidence>
<dbReference type="GO" id="GO:0030246">
    <property type="term" value="F:carbohydrate binding"/>
    <property type="evidence" value="ECO:0007669"/>
    <property type="project" value="InterPro"/>
</dbReference>
<keyword evidence="8" id="KW-0812">Transmembrane</keyword>
<dbReference type="GO" id="GO:0016020">
    <property type="term" value="C:membrane"/>
    <property type="evidence" value="ECO:0007669"/>
    <property type="project" value="UniProtKB-SubCell"/>
</dbReference>
<comment type="subcellular location">
    <subcellularLocation>
        <location evidence="1">Membrane</location>
    </subcellularLocation>
</comment>
<keyword evidence="7" id="KW-0326">Glycosidase</keyword>
<dbReference type="PhylomeDB" id="T1IZR3"/>
<dbReference type="HOGENOM" id="CLU_000631_11_2_1"/>
<dbReference type="OMA" id="CVRWHQA"/>
<dbReference type="GO" id="GO:0005975">
    <property type="term" value="P:carbohydrate metabolic process"/>
    <property type="evidence" value="ECO:0007669"/>
    <property type="project" value="InterPro"/>
</dbReference>
<evidence type="ECO:0000256" key="5">
    <source>
        <dbReference type="ARBA" id="ARBA00023180"/>
    </source>
</evidence>
<comment type="caution">
    <text evidence="6">Lacks conserved residue(s) required for the propagation of feature annotation.</text>
</comment>
<evidence type="ECO:0000313" key="11">
    <source>
        <dbReference type="Proteomes" id="UP000014500"/>
    </source>
</evidence>
<dbReference type="Gene3D" id="2.60.40.1180">
    <property type="entry name" value="Golgi alpha-mannosidase II"/>
    <property type="match status" value="2"/>
</dbReference>
<dbReference type="STRING" id="126957.T1IZR3"/>
<evidence type="ECO:0000256" key="2">
    <source>
        <dbReference type="ARBA" id="ARBA00007806"/>
    </source>
</evidence>
<feature type="domain" description="P-type" evidence="9">
    <location>
        <begin position="49"/>
        <end position="103"/>
    </location>
</feature>
<dbReference type="InterPro" id="IPR044913">
    <property type="entry name" value="P_trefoil_dom_sf"/>
</dbReference>
<feature type="transmembrane region" description="Helical" evidence="8">
    <location>
        <begin position="14"/>
        <end position="36"/>
    </location>
</feature>
<dbReference type="SMART" id="SM00018">
    <property type="entry name" value="PD"/>
    <property type="match status" value="1"/>
</dbReference>
<reference evidence="10" key="2">
    <citation type="submission" date="2015-02" db="UniProtKB">
        <authorList>
            <consortium name="EnsemblMetazoa"/>
        </authorList>
    </citation>
    <scope>IDENTIFICATION</scope>
</reference>
<evidence type="ECO:0000313" key="10">
    <source>
        <dbReference type="EnsemblMetazoa" id="SMAR006748-PA"/>
    </source>
</evidence>
<proteinExistence type="inferred from homology"/>
<keyword evidence="3 8" id="KW-0472">Membrane</keyword>
<dbReference type="Proteomes" id="UP000014500">
    <property type="component" value="Unassembled WGS sequence"/>
</dbReference>
<dbReference type="CDD" id="cd00111">
    <property type="entry name" value="Trefoil"/>
    <property type="match status" value="1"/>
</dbReference>
<keyword evidence="8" id="KW-1133">Transmembrane helix</keyword>
<evidence type="ECO:0000256" key="1">
    <source>
        <dbReference type="ARBA" id="ARBA00004370"/>
    </source>
</evidence>
<reference evidence="11" key="1">
    <citation type="submission" date="2011-05" db="EMBL/GenBank/DDBJ databases">
        <authorList>
            <person name="Richards S.R."/>
            <person name="Qu J."/>
            <person name="Jiang H."/>
            <person name="Jhangiani S.N."/>
            <person name="Agravi P."/>
            <person name="Goodspeed R."/>
            <person name="Gross S."/>
            <person name="Mandapat C."/>
            <person name="Jackson L."/>
            <person name="Mathew T."/>
            <person name="Pu L."/>
            <person name="Thornton R."/>
            <person name="Saada N."/>
            <person name="Wilczek-Boney K.B."/>
            <person name="Lee S."/>
            <person name="Kovar C."/>
            <person name="Wu Y."/>
            <person name="Scherer S.E."/>
            <person name="Worley K.C."/>
            <person name="Muzny D.M."/>
            <person name="Gibbs R."/>
        </authorList>
    </citation>
    <scope>NUCLEOTIDE SEQUENCE</scope>
    <source>
        <strain evidence="11">Brora</strain>
    </source>
</reference>
<dbReference type="eggNOG" id="KOG1065">
    <property type="taxonomic scope" value="Eukaryota"/>
</dbReference>
<dbReference type="Gene3D" id="3.20.20.80">
    <property type="entry name" value="Glycosidases"/>
    <property type="match status" value="1"/>
</dbReference>
<dbReference type="Gene3D" id="2.60.40.1760">
    <property type="entry name" value="glycosyl hydrolase (family 31)"/>
    <property type="match status" value="1"/>
</dbReference>
<dbReference type="CDD" id="cd14752">
    <property type="entry name" value="GH31_N"/>
    <property type="match status" value="1"/>
</dbReference>
<evidence type="ECO:0000256" key="6">
    <source>
        <dbReference type="PROSITE-ProRule" id="PRU00779"/>
    </source>
</evidence>
<dbReference type="Pfam" id="PF00088">
    <property type="entry name" value="Trefoil"/>
    <property type="match status" value="1"/>
</dbReference>
<dbReference type="Pfam" id="PF01055">
    <property type="entry name" value="Glyco_hydro_31_2nd"/>
    <property type="match status" value="1"/>
</dbReference>
<dbReference type="InterPro" id="IPR011013">
    <property type="entry name" value="Gal_mutarotase_sf_dom"/>
</dbReference>
<dbReference type="GO" id="GO:0090599">
    <property type="term" value="F:alpha-glucosidase activity"/>
    <property type="evidence" value="ECO:0007669"/>
    <property type="project" value="UniProtKB-ARBA"/>
</dbReference>
<dbReference type="InterPro" id="IPR000519">
    <property type="entry name" value="P_trefoil_dom"/>
</dbReference>
<keyword evidence="4" id="KW-1015">Disulfide bond</keyword>
<protein>
    <recommendedName>
        <fullName evidence="9">P-type domain-containing protein</fullName>
    </recommendedName>
</protein>
<name>T1IZR3_STRMM</name>
<dbReference type="SUPFAM" id="SSF51011">
    <property type="entry name" value="Glycosyl hydrolase domain"/>
    <property type="match status" value="1"/>
</dbReference>
<evidence type="ECO:0000256" key="4">
    <source>
        <dbReference type="ARBA" id="ARBA00023157"/>
    </source>
</evidence>
<organism evidence="10 11">
    <name type="scientific">Strigamia maritima</name>
    <name type="common">European centipede</name>
    <name type="synonym">Geophilus maritimus</name>
    <dbReference type="NCBI Taxonomy" id="126957"/>
    <lineage>
        <taxon>Eukaryota</taxon>
        <taxon>Metazoa</taxon>
        <taxon>Ecdysozoa</taxon>
        <taxon>Arthropoda</taxon>
        <taxon>Myriapoda</taxon>
        <taxon>Chilopoda</taxon>
        <taxon>Pleurostigmophora</taxon>
        <taxon>Geophilomorpha</taxon>
        <taxon>Linotaeniidae</taxon>
        <taxon>Strigamia</taxon>
    </lineage>
</organism>
<evidence type="ECO:0000259" key="9">
    <source>
        <dbReference type="PROSITE" id="PS51448"/>
    </source>
</evidence>
<dbReference type="InterPro" id="IPR017853">
    <property type="entry name" value="GH"/>
</dbReference>
<comment type="similarity">
    <text evidence="2 7">Belongs to the glycosyl hydrolase 31 family.</text>
</comment>
<dbReference type="EnsemblMetazoa" id="SMAR006748-RA">
    <property type="protein sequence ID" value="SMAR006748-PA"/>
    <property type="gene ID" value="SMAR006748"/>
</dbReference>
<dbReference type="PANTHER" id="PTHR22762">
    <property type="entry name" value="ALPHA-GLUCOSIDASE"/>
    <property type="match status" value="1"/>
</dbReference>
<dbReference type="InterPro" id="IPR000322">
    <property type="entry name" value="Glyco_hydro_31_TIM"/>
</dbReference>
<sequence>MGTRCPKSRRSRQYILIAIIVFLLLIAILILIIHFATKRAKSKDPGWTPQCQYTHNEDFRIAVVNCHPDIGVTREKCKERGCCWITLSETSLNMGYPKCIYPKNYGYVFTGKKKTFANGWEMKLIKMNTTDYWDDVRTIALRVEEQTPYRLRIKYYDPNEARFEVPDSALPVKQNSAIKDPFNGTLYALGYNTTQVPFNINVRRTSNELTIFDTSLGGFTFSNQYLQLTITLPNNSKLYGLGGLSRSLKDSFSNSTYFLSHSIRSWQTWTLFSSSNARLEDGHNSHGAHPMYLCVEEDGNAHGLLLLNSYPMDIQHQPHPAITFNMLGGIIDIYLLLGPTPEDVIEQYTEIVGRPFMPPYWALGLHLHLPQIQLPNQALSAIKFMNKHNLTFDSVILDADIDMQRDDFTWMMKNLSSMLKERQQRIILSVQPGIDDTDLTKQGFVKDSTAQTSLLTQVDSKLVIMPDFGNNKAASVWERKLKQLYSKVPFSGLKLERNEPYTTIPGSINGCTDVYYNKPSYVPGAIGNSLDNNTLCMDAVHTWGNEQFRHVQVHNLYGHSMLKTTASVLTAFEEKKRFLLLSRSTFAGSGSFGGHWFTRQTSLSHLSQIKLSIISMLEYNLLGVSYVGERICNSKEGLLCQRSVHLGMFYPFVEFPYPFENSNSALRLDVIKRITRLAIETRYTLLPYLYTLFHQAHVKGSPVVRPMFYEFPYDKISNEKQFMWGPALLVTPYIYWGEHGIFDSYFPKGLWYDYYKGLKIISTGSRKSLDKSTDRINLHIRGGYIIPMQTSWNSTYKSRQEPLHLTVALDEKERAKGSLYWDDGITRNAYERGEYVIVSFEVVNNTLSVIGKKGEGRITNNFEKVEFRSVNIIGLETVPKRVTIDDGLLVEEQLLWEDKILKLKEIKIPITRKIIITWED</sequence>
<dbReference type="SUPFAM" id="SSF74650">
    <property type="entry name" value="Galactose mutarotase-like"/>
    <property type="match status" value="1"/>
</dbReference>
<dbReference type="SUPFAM" id="SSF51445">
    <property type="entry name" value="(Trans)glycosidases"/>
    <property type="match status" value="1"/>
</dbReference>
<evidence type="ECO:0000256" key="8">
    <source>
        <dbReference type="SAM" id="Phobius"/>
    </source>
</evidence>
<dbReference type="InterPro" id="IPR013780">
    <property type="entry name" value="Glyco_hydro_b"/>
</dbReference>
<dbReference type="EMBL" id="JH431723">
    <property type="status" value="NOT_ANNOTATED_CDS"/>
    <property type="molecule type" value="Genomic_DNA"/>
</dbReference>
<accession>T1IZR3</accession>
<dbReference type="PROSITE" id="PS51448">
    <property type="entry name" value="P_TREFOIL_2"/>
    <property type="match status" value="1"/>
</dbReference>
<keyword evidence="7" id="KW-0378">Hydrolase</keyword>
<dbReference type="InterPro" id="IPR048395">
    <property type="entry name" value="Glyco_hydro_31_C"/>
</dbReference>